<dbReference type="Pfam" id="PF04965">
    <property type="entry name" value="GPW_gp25"/>
    <property type="match status" value="1"/>
</dbReference>
<gene>
    <name evidence="2" type="ORF">A5U30_004415</name>
</gene>
<sequence>MTATYTGMNPYKPGVVHDTEHLHCSVRDILLTPQGSRIMRRDYGSLVPDLLDAPKNDTTRLQCMSAAVIALTRHEPRLALNTIDVRWLDEGGAELLLTGIITATMQTVRLTVRTGE</sequence>
<dbReference type="Proteomes" id="UP000555763">
    <property type="component" value="Unassembled WGS sequence"/>
</dbReference>
<proteinExistence type="predicted"/>
<reference evidence="2 3" key="1">
    <citation type="submission" date="2020-02" db="EMBL/GenBank/DDBJ databases">
        <authorList>
            <consortium name="PulseNet: The National Subtyping Network for Foodborne Disease Surveillance"/>
            <person name="Tarr C.L."/>
            <person name="Trees E."/>
            <person name="Katz L.S."/>
            <person name="Carleton-Romer H.A."/>
            <person name="Stroika S."/>
            <person name="Kucerova Z."/>
            <person name="Roache K.F."/>
            <person name="Sabol A.L."/>
            <person name="Besser J."/>
            <person name="Gerner-Smidt P."/>
        </authorList>
    </citation>
    <scope>NUCLEOTIDE SEQUENCE [LARGE SCALE GENOMIC DNA]</scope>
    <source>
        <strain evidence="2 3">PNUSAE002719</strain>
    </source>
</reference>
<name>A0A828P6E8_ECOLX</name>
<dbReference type="AlphaFoldDB" id="A0A828P6E8"/>
<evidence type="ECO:0000313" key="3">
    <source>
        <dbReference type="Proteomes" id="UP000555763"/>
    </source>
</evidence>
<dbReference type="EMBL" id="AATLZG010000037">
    <property type="protein sequence ID" value="EFM8156697.1"/>
    <property type="molecule type" value="Genomic_DNA"/>
</dbReference>
<comment type="caution">
    <text evidence="2">The sequence shown here is derived from an EMBL/GenBank/DDBJ whole genome shotgun (WGS) entry which is preliminary data.</text>
</comment>
<dbReference type="Gene3D" id="3.10.450.40">
    <property type="match status" value="1"/>
</dbReference>
<dbReference type="RefSeq" id="WP_332379200.1">
    <property type="nucleotide sequence ID" value="NZ_JAVDCG010000056.1"/>
</dbReference>
<dbReference type="SUPFAM" id="SSF160719">
    <property type="entry name" value="gpW/gp25-like"/>
    <property type="match status" value="1"/>
</dbReference>
<organism evidence="2 3">
    <name type="scientific">Escherichia coli</name>
    <dbReference type="NCBI Taxonomy" id="562"/>
    <lineage>
        <taxon>Bacteria</taxon>
        <taxon>Pseudomonadati</taxon>
        <taxon>Pseudomonadota</taxon>
        <taxon>Gammaproteobacteria</taxon>
        <taxon>Enterobacterales</taxon>
        <taxon>Enterobacteriaceae</taxon>
        <taxon>Escherichia</taxon>
    </lineage>
</organism>
<evidence type="ECO:0000259" key="1">
    <source>
        <dbReference type="Pfam" id="PF04965"/>
    </source>
</evidence>
<evidence type="ECO:0000313" key="2">
    <source>
        <dbReference type="EMBL" id="EFM8156697.1"/>
    </source>
</evidence>
<protein>
    <submittedName>
        <fullName evidence="2">Baseplate assembly protein</fullName>
    </submittedName>
</protein>
<accession>A0A828P6E8</accession>
<feature type="domain" description="IraD/Gp25-like" evidence="1">
    <location>
        <begin position="19"/>
        <end position="105"/>
    </location>
</feature>
<dbReference type="InterPro" id="IPR007048">
    <property type="entry name" value="IraD/Gp25-like"/>
</dbReference>